<accession>A0AAU9EEH9</accession>
<dbReference type="EMBL" id="AP028679">
    <property type="protein sequence ID" value="BEQ13664.1"/>
    <property type="molecule type" value="Genomic_DNA"/>
</dbReference>
<reference evidence="2" key="1">
    <citation type="journal article" date="2023" name="Arch. Microbiol.">
        <title>Desulfoferula mesophilus gen. nov. sp. nov., a mesophilic sulfate-reducing bacterium isolated from a brackish lake sediment.</title>
        <authorList>
            <person name="Watanabe T."/>
            <person name="Yabe T."/>
            <person name="Tsuji J.M."/>
            <person name="Fukui M."/>
        </authorList>
    </citation>
    <scope>NUCLEOTIDE SEQUENCE [LARGE SCALE GENOMIC DNA]</scope>
    <source>
        <strain evidence="2">12FAK</strain>
    </source>
</reference>
<keyword evidence="2" id="KW-1185">Reference proteome</keyword>
<dbReference type="AlphaFoldDB" id="A0AAU9EEH9"/>
<evidence type="ECO:0000313" key="1">
    <source>
        <dbReference type="EMBL" id="BEQ13664.1"/>
    </source>
</evidence>
<sequence length="152" mass="17650">MEIAMMFIFILSFSLFFTLSGSFRLNIPLCGGASDEQKLCYPTGAVEYIKQKRITGNILTLFEWGEYLIWETYPHCKIGLDGRYETVYPNWVCDKYFDFLNARPGWSEFLKQFPPDMILLPASRKVTSLIRKEGTWDIAMENSGSVLFIRKD</sequence>
<gene>
    <name evidence="1" type="ORF">FAK_07300</name>
</gene>
<dbReference type="KEGG" id="dmp:FAK_07300"/>
<organism evidence="1 2">
    <name type="scientific">Desulfoferula mesophila</name>
    <dbReference type="NCBI Taxonomy" id="3058419"/>
    <lineage>
        <taxon>Bacteria</taxon>
        <taxon>Pseudomonadati</taxon>
        <taxon>Thermodesulfobacteriota</taxon>
        <taxon>Desulfarculia</taxon>
        <taxon>Desulfarculales</taxon>
        <taxon>Desulfarculaceae</taxon>
        <taxon>Desulfoferula</taxon>
    </lineage>
</organism>
<protein>
    <submittedName>
        <fullName evidence="1">Uncharacterized protein</fullName>
    </submittedName>
</protein>
<evidence type="ECO:0000313" key="2">
    <source>
        <dbReference type="Proteomes" id="UP001366166"/>
    </source>
</evidence>
<dbReference type="Proteomes" id="UP001366166">
    <property type="component" value="Chromosome"/>
</dbReference>
<name>A0AAU9EEH9_9BACT</name>
<proteinExistence type="predicted"/>